<comment type="caution">
    <text evidence="4">The sequence shown here is derived from an EMBL/GenBank/DDBJ whole genome shotgun (WGS) entry which is preliminary data.</text>
</comment>
<evidence type="ECO:0000256" key="2">
    <source>
        <dbReference type="SAM" id="Phobius"/>
    </source>
</evidence>
<evidence type="ECO:0000259" key="3">
    <source>
        <dbReference type="Pfam" id="PF12773"/>
    </source>
</evidence>
<gene>
    <name evidence="4" type="ORF">F4Y08_03890</name>
</gene>
<protein>
    <submittedName>
        <fullName evidence="4">Zinc ribbon domain-containing protein</fullName>
    </submittedName>
</protein>
<proteinExistence type="predicted"/>
<feature type="transmembrane region" description="Helical" evidence="2">
    <location>
        <begin position="12"/>
        <end position="34"/>
    </location>
</feature>
<dbReference type="EMBL" id="VXPY01000024">
    <property type="protein sequence ID" value="MYD89469.1"/>
    <property type="molecule type" value="Genomic_DNA"/>
</dbReference>
<feature type="region of interest" description="Disordered" evidence="1">
    <location>
        <begin position="152"/>
        <end position="182"/>
    </location>
</feature>
<sequence>MSPEFINTLGVWLEVAVTVMGAMLFALWAGTVVWTINDIRARSWDVLAMILAAVLVILVPFAGLVVYILVRPRETLADTYNRALEEEALLREANVSFFCTGCSRPVRDTWVFCPHCQVQLLQACPACGHAVRPEWTVCAQCGTARGVQPAQQYPQAESGAEPWNQASAPDARTASAEQVPGR</sequence>
<evidence type="ECO:0000256" key="1">
    <source>
        <dbReference type="SAM" id="MobiDB-lite"/>
    </source>
</evidence>
<organism evidence="4">
    <name type="scientific">Caldilineaceae bacterium SB0662_bin_9</name>
    <dbReference type="NCBI Taxonomy" id="2605258"/>
    <lineage>
        <taxon>Bacteria</taxon>
        <taxon>Bacillati</taxon>
        <taxon>Chloroflexota</taxon>
        <taxon>Caldilineae</taxon>
        <taxon>Caldilineales</taxon>
        <taxon>Caldilineaceae</taxon>
    </lineage>
</organism>
<dbReference type="AlphaFoldDB" id="A0A6B1DP20"/>
<dbReference type="Pfam" id="PF12773">
    <property type="entry name" value="DZR"/>
    <property type="match status" value="1"/>
</dbReference>
<feature type="domain" description="DZANK-type" evidence="3">
    <location>
        <begin position="99"/>
        <end position="142"/>
    </location>
</feature>
<keyword evidence="2" id="KW-0472">Membrane</keyword>
<evidence type="ECO:0000313" key="4">
    <source>
        <dbReference type="EMBL" id="MYD89469.1"/>
    </source>
</evidence>
<feature type="transmembrane region" description="Helical" evidence="2">
    <location>
        <begin position="46"/>
        <end position="70"/>
    </location>
</feature>
<name>A0A6B1DP20_9CHLR</name>
<keyword evidence="2" id="KW-0812">Transmembrane</keyword>
<accession>A0A6B1DP20</accession>
<dbReference type="InterPro" id="IPR025874">
    <property type="entry name" value="DZR"/>
</dbReference>
<reference evidence="4" key="1">
    <citation type="submission" date="2019-09" db="EMBL/GenBank/DDBJ databases">
        <title>Characterisation of the sponge microbiome using genome-centric metagenomics.</title>
        <authorList>
            <person name="Engelberts J.P."/>
            <person name="Robbins S.J."/>
            <person name="De Goeij J.M."/>
            <person name="Aranda M."/>
            <person name="Bell S.C."/>
            <person name="Webster N.S."/>
        </authorList>
    </citation>
    <scope>NUCLEOTIDE SEQUENCE</scope>
    <source>
        <strain evidence="4">SB0662_bin_9</strain>
    </source>
</reference>
<keyword evidence="2" id="KW-1133">Transmembrane helix</keyword>